<name>A0ABR1WFD4_9PEZI</name>
<accession>A0ABR1WFD4</accession>
<gene>
    <name evidence="1" type="ORF">PG996_001010</name>
</gene>
<dbReference type="InterPro" id="IPR024077">
    <property type="entry name" value="Neurolysin/TOP_dom2"/>
</dbReference>
<keyword evidence="2" id="KW-1185">Reference proteome</keyword>
<organism evidence="1 2">
    <name type="scientific">Apiospora saccharicola</name>
    <dbReference type="NCBI Taxonomy" id="335842"/>
    <lineage>
        <taxon>Eukaryota</taxon>
        <taxon>Fungi</taxon>
        <taxon>Dikarya</taxon>
        <taxon>Ascomycota</taxon>
        <taxon>Pezizomycotina</taxon>
        <taxon>Sordariomycetes</taxon>
        <taxon>Xylariomycetidae</taxon>
        <taxon>Amphisphaeriales</taxon>
        <taxon>Apiosporaceae</taxon>
        <taxon>Apiospora</taxon>
    </lineage>
</organism>
<proteinExistence type="predicted"/>
<dbReference type="Gene3D" id="1.10.1370.10">
    <property type="entry name" value="Neurolysin, domain 3"/>
    <property type="match status" value="1"/>
</dbReference>
<evidence type="ECO:0000313" key="1">
    <source>
        <dbReference type="EMBL" id="KAK8082229.1"/>
    </source>
</evidence>
<comment type="caution">
    <text evidence="1">The sequence shown here is derived from an EMBL/GenBank/DDBJ whole genome shotgun (WGS) entry which is preliminary data.</text>
</comment>
<evidence type="ECO:0000313" key="2">
    <source>
        <dbReference type="Proteomes" id="UP001446871"/>
    </source>
</evidence>
<dbReference type="EMBL" id="JAQQWM010000001">
    <property type="protein sequence ID" value="KAK8082229.1"/>
    <property type="molecule type" value="Genomic_DNA"/>
</dbReference>
<protein>
    <submittedName>
        <fullName evidence="1">Uncharacterized protein</fullName>
    </submittedName>
</protein>
<reference evidence="1 2" key="1">
    <citation type="submission" date="2023-01" db="EMBL/GenBank/DDBJ databases">
        <title>Analysis of 21 Apiospora genomes using comparative genomics revels a genus with tremendous synthesis potential of carbohydrate active enzymes and secondary metabolites.</title>
        <authorList>
            <person name="Sorensen T."/>
        </authorList>
    </citation>
    <scope>NUCLEOTIDE SEQUENCE [LARGE SCALE GENOMIC DNA]</scope>
    <source>
        <strain evidence="1 2">CBS 83171</strain>
    </source>
</reference>
<sequence length="82" mass="9678">MGRLLKGFSAEVEAGKYFVRFTKADMSLMMKDVILLRDRNAWLLGYPSHTFGFKREWAKTPEWVHRFLDTLQDVLLDLRGRT</sequence>
<dbReference type="Proteomes" id="UP001446871">
    <property type="component" value="Unassembled WGS sequence"/>
</dbReference>